<name>A0AC34GVG1_9BILA</name>
<evidence type="ECO:0000313" key="1">
    <source>
        <dbReference type="Proteomes" id="UP000887579"/>
    </source>
</evidence>
<accession>A0AC34GVG1</accession>
<dbReference type="Proteomes" id="UP000887579">
    <property type="component" value="Unplaced"/>
</dbReference>
<organism evidence="1 2">
    <name type="scientific">Panagrolaimus sp. ES5</name>
    <dbReference type="NCBI Taxonomy" id="591445"/>
    <lineage>
        <taxon>Eukaryota</taxon>
        <taxon>Metazoa</taxon>
        <taxon>Ecdysozoa</taxon>
        <taxon>Nematoda</taxon>
        <taxon>Chromadorea</taxon>
        <taxon>Rhabditida</taxon>
        <taxon>Tylenchina</taxon>
        <taxon>Panagrolaimomorpha</taxon>
        <taxon>Panagrolaimoidea</taxon>
        <taxon>Panagrolaimidae</taxon>
        <taxon>Panagrolaimus</taxon>
    </lineage>
</organism>
<evidence type="ECO:0000313" key="2">
    <source>
        <dbReference type="WBParaSite" id="ES5_v2.g8882.t1"/>
    </source>
</evidence>
<protein>
    <submittedName>
        <fullName evidence="2">C-type lectin</fullName>
    </submittedName>
</protein>
<sequence>MFQVEGRCYRFYATPSSWDQAKALCAVENSILVTIFDQGIEDYLYYNAGPNTFWTGANDKNASGVFVWDQGDNSPLPVSQTKFTNWGNGQPNINAGQCVTDNKNDHWMVSDCNAMNAFACVKHVYDADFNPTESSTTKIDPGYWKVNVKTYTGACAMTITTQSAIQVYPGYTRNIHDDFGYVAPLSGNLSNYIIAHATGVSSFGGDNAGSLQYAHMYSSNKAQTMMQVEKLYPRDLETCKHQFVSDAFTCPSLLYQTMFTGVDRFGYAFQRINPTLCYNEANMTCANGGVFYDNKCICPPNWGGEYCSFPFCVNGHLAANLVTCDCEDNLFEGQFCEIARCINGTSNLQPDTNQNKTFILILDGSFTNGMEIVLNNLQATLQSILTTAATAQPGWFVNYIGVIAYDSAYNKTVSGRIEETDRTNFINNIVAAVTSTNYQSAQTSRALFTALTIALASPNVNHRSQAYILSAANAEDYQLLNPSLDIVAYSHTAINTVFIGDQNAPGNSTYIDPHVDSLHELSVLSGGGFYQVNATQLQQFWLNQIVSVFNSYGIVFNAYHNCSSHTSYIQLDGNTNKLILDIFSMVSISINLYDSNGSPVTISNPAKTLTNYLYVISSSNGNTFAAGIYQLTITSINFKEHPFCTVNVKGISSVSTYIAYNQDIGFANGQHSNSATYYPKVAPDYNVAVVYSPVPLQFYQAFNNSGGLLWASPLLPRSNCVYNYVTKDTFQCPDASYGIAIEGNDNDGHPFRRTEIVHCLGKQHAVVMENQPHSFAALSRKNK</sequence>
<reference evidence="2" key="1">
    <citation type="submission" date="2022-11" db="UniProtKB">
        <authorList>
            <consortium name="WormBaseParasite"/>
        </authorList>
    </citation>
    <scope>IDENTIFICATION</scope>
</reference>
<proteinExistence type="predicted"/>
<dbReference type="WBParaSite" id="ES5_v2.g8882.t1">
    <property type="protein sequence ID" value="ES5_v2.g8882.t1"/>
    <property type="gene ID" value="ES5_v2.g8882"/>
</dbReference>